<evidence type="ECO:0000256" key="8">
    <source>
        <dbReference type="ARBA" id="ARBA00023136"/>
    </source>
</evidence>
<dbReference type="PANTHER" id="PTHR45683">
    <property type="entry name" value="MITOCHONDRIAL NICOTINAMIDE ADENINE DINUCLEOTIDE TRANSPORTER 1-RELATED-RELATED"/>
    <property type="match status" value="1"/>
</dbReference>
<dbReference type="Gene3D" id="1.50.40.10">
    <property type="entry name" value="Mitochondrial carrier domain"/>
    <property type="match status" value="1"/>
</dbReference>
<name>N1JB03_BLUG1</name>
<comment type="caution">
    <text evidence="11">The sequence shown here is derived from an EMBL/GenBank/DDBJ whole genome shotgun (WGS) entry which is preliminary data.</text>
</comment>
<dbReference type="FunCoup" id="N1JB03">
    <property type="interactions" value="77"/>
</dbReference>
<dbReference type="EMBL" id="CAUH01002931">
    <property type="protein sequence ID" value="CCU76724.1"/>
    <property type="molecule type" value="Genomic_DNA"/>
</dbReference>
<dbReference type="InterPro" id="IPR044712">
    <property type="entry name" value="SLC25A32-like"/>
</dbReference>
<reference evidence="11 12" key="1">
    <citation type="journal article" date="2010" name="Science">
        <title>Genome expansion and gene loss in powdery mildew fungi reveal tradeoffs in extreme parasitism.</title>
        <authorList>
            <person name="Spanu P.D."/>
            <person name="Abbott J.C."/>
            <person name="Amselem J."/>
            <person name="Burgis T.A."/>
            <person name="Soanes D.M."/>
            <person name="Stueber K."/>
            <person name="Ver Loren van Themaat E."/>
            <person name="Brown J.K.M."/>
            <person name="Butcher S.A."/>
            <person name="Gurr S.J."/>
            <person name="Lebrun M.-H."/>
            <person name="Ridout C.J."/>
            <person name="Schulze-Lefert P."/>
            <person name="Talbot N.J."/>
            <person name="Ahmadinejad N."/>
            <person name="Ametz C."/>
            <person name="Barton G.R."/>
            <person name="Benjdia M."/>
            <person name="Bidzinski P."/>
            <person name="Bindschedler L.V."/>
            <person name="Both M."/>
            <person name="Brewer M.T."/>
            <person name="Cadle-Davidson L."/>
            <person name="Cadle-Davidson M.M."/>
            <person name="Collemare J."/>
            <person name="Cramer R."/>
            <person name="Frenkel O."/>
            <person name="Godfrey D."/>
            <person name="Harriman J."/>
            <person name="Hoede C."/>
            <person name="King B.C."/>
            <person name="Klages S."/>
            <person name="Kleemann J."/>
            <person name="Knoll D."/>
            <person name="Koti P.S."/>
            <person name="Kreplak J."/>
            <person name="Lopez-Ruiz F.J."/>
            <person name="Lu X."/>
            <person name="Maekawa T."/>
            <person name="Mahanil S."/>
            <person name="Micali C."/>
            <person name="Milgroom M.G."/>
            <person name="Montana G."/>
            <person name="Noir S."/>
            <person name="O'Connell R.J."/>
            <person name="Oberhaensli S."/>
            <person name="Parlange F."/>
            <person name="Pedersen C."/>
            <person name="Quesneville H."/>
            <person name="Reinhardt R."/>
            <person name="Rott M."/>
            <person name="Sacristan S."/>
            <person name="Schmidt S.M."/>
            <person name="Schoen M."/>
            <person name="Skamnioti P."/>
            <person name="Sommer H."/>
            <person name="Stephens A."/>
            <person name="Takahara H."/>
            <person name="Thordal-Christensen H."/>
            <person name="Vigouroux M."/>
            <person name="Wessling R."/>
            <person name="Wicker T."/>
            <person name="Panstruga R."/>
        </authorList>
    </citation>
    <scope>NUCLEOTIDE SEQUENCE [LARGE SCALE GENOMIC DNA]</scope>
    <source>
        <strain evidence="11">DH14</strain>
    </source>
</reference>
<sequence>MASYPHNNQLPQCSSQQYSMPYHHARLSTAQVEAVAGLLAGSTATLVVHPLDVIKTRIQGTPQVQHRNSAGPIDSLGILRALLNRQNPIHSLYRGLAPNLLGNAGSWAIFFSCKSIIEQHIFQFHARFATTSTLAQRNLPYAPAYYTLTPLDYFISSGISGALITLSTNPIWVLKTRMLSSDRGQEGAYESIWHGTKQIWKKEGLKGFYRGLSVSLLGNSHGAVQFGVYEPLKRMWQRYISPPSAADRTPEQRERLGVTATVIISGSAKVIAGTVTYPIQVIRSRMQAYKADGKFGQGIKGIIKALWEDHGWRGFYKGVGINVARVLPSTWVTFLVYENARYFLAI</sequence>
<evidence type="ECO:0000313" key="11">
    <source>
        <dbReference type="EMBL" id="CCU76724.1"/>
    </source>
</evidence>
<evidence type="ECO:0000256" key="5">
    <source>
        <dbReference type="ARBA" id="ARBA00022737"/>
    </source>
</evidence>
<dbReference type="eggNOG" id="KOG0764">
    <property type="taxonomic scope" value="Eukaryota"/>
</dbReference>
<evidence type="ECO:0000256" key="10">
    <source>
        <dbReference type="RuleBase" id="RU000488"/>
    </source>
</evidence>
<evidence type="ECO:0000256" key="6">
    <source>
        <dbReference type="ARBA" id="ARBA00022792"/>
    </source>
</evidence>
<keyword evidence="12" id="KW-1185">Reference proteome</keyword>
<keyword evidence="3 10" id="KW-0813">Transport</keyword>
<dbReference type="Pfam" id="PF00153">
    <property type="entry name" value="Mito_carr"/>
    <property type="match status" value="3"/>
</dbReference>
<keyword evidence="4 9" id="KW-0812">Transmembrane</keyword>
<dbReference type="STRING" id="546991.N1JB03"/>
<evidence type="ECO:0000256" key="4">
    <source>
        <dbReference type="ARBA" id="ARBA00022692"/>
    </source>
</evidence>
<dbReference type="OrthoDB" id="428293at2759"/>
<comment type="similarity">
    <text evidence="2 10">Belongs to the mitochondrial carrier (TC 2.A.29) family.</text>
</comment>
<feature type="repeat" description="Solcar" evidence="9">
    <location>
        <begin position="28"/>
        <end position="120"/>
    </location>
</feature>
<keyword evidence="7" id="KW-1133">Transmembrane helix</keyword>
<feature type="repeat" description="Solcar" evidence="9">
    <location>
        <begin position="148"/>
        <end position="235"/>
    </location>
</feature>
<dbReference type="PROSITE" id="PS50920">
    <property type="entry name" value="SOLCAR"/>
    <property type="match status" value="3"/>
</dbReference>
<keyword evidence="6" id="KW-0496">Mitochondrion</keyword>
<organism evidence="11 12">
    <name type="scientific">Blumeria graminis f. sp. hordei (strain DH14)</name>
    <name type="common">Barley powdery mildew</name>
    <name type="synonym">Oidium monilioides f. sp. hordei</name>
    <dbReference type="NCBI Taxonomy" id="546991"/>
    <lineage>
        <taxon>Eukaryota</taxon>
        <taxon>Fungi</taxon>
        <taxon>Dikarya</taxon>
        <taxon>Ascomycota</taxon>
        <taxon>Pezizomycotina</taxon>
        <taxon>Leotiomycetes</taxon>
        <taxon>Erysiphales</taxon>
        <taxon>Erysiphaceae</taxon>
        <taxon>Blumeria</taxon>
        <taxon>Blumeria hordei</taxon>
    </lineage>
</organism>
<dbReference type="HOGENOM" id="CLU_015166_6_4_1"/>
<evidence type="ECO:0000256" key="7">
    <source>
        <dbReference type="ARBA" id="ARBA00022989"/>
    </source>
</evidence>
<dbReference type="Proteomes" id="UP000015441">
    <property type="component" value="Unassembled WGS sequence"/>
</dbReference>
<dbReference type="GO" id="GO:0016020">
    <property type="term" value="C:membrane"/>
    <property type="evidence" value="ECO:0007669"/>
    <property type="project" value="UniProtKB-SubCell"/>
</dbReference>
<keyword evidence="8 9" id="KW-0472">Membrane</keyword>
<evidence type="ECO:0000256" key="3">
    <source>
        <dbReference type="ARBA" id="ARBA00022448"/>
    </source>
</evidence>
<dbReference type="GO" id="GO:0006862">
    <property type="term" value="P:nucleotide transport"/>
    <property type="evidence" value="ECO:0007669"/>
    <property type="project" value="InterPro"/>
</dbReference>
<evidence type="ECO:0000256" key="2">
    <source>
        <dbReference type="ARBA" id="ARBA00006375"/>
    </source>
</evidence>
<dbReference type="AlphaFoldDB" id="N1JB03"/>
<dbReference type="InterPro" id="IPR023395">
    <property type="entry name" value="MCP_dom_sf"/>
</dbReference>
<protein>
    <submittedName>
        <fullName evidence="11">Mitochondrial folate carrier protein Flx1</fullName>
    </submittedName>
</protein>
<dbReference type="InterPro" id="IPR018108">
    <property type="entry name" value="MCP_transmembrane"/>
</dbReference>
<evidence type="ECO:0000313" key="12">
    <source>
        <dbReference type="Proteomes" id="UP000015441"/>
    </source>
</evidence>
<dbReference type="InParanoid" id="N1JB03"/>
<proteinExistence type="inferred from homology"/>
<gene>
    <name evidence="11" type="ORF">BGHDH14_bgh04252</name>
</gene>
<keyword evidence="6" id="KW-0999">Mitochondrion inner membrane</keyword>
<keyword evidence="5" id="KW-0677">Repeat</keyword>
<dbReference type="SUPFAM" id="SSF103506">
    <property type="entry name" value="Mitochondrial carrier"/>
    <property type="match status" value="1"/>
</dbReference>
<comment type="subcellular location">
    <subcellularLocation>
        <location evidence="1">Membrane</location>
        <topology evidence="1">Multi-pass membrane protein</topology>
    </subcellularLocation>
</comment>
<dbReference type="GO" id="GO:0055085">
    <property type="term" value="P:transmembrane transport"/>
    <property type="evidence" value="ECO:0007669"/>
    <property type="project" value="InterPro"/>
</dbReference>
<accession>N1JB03</accession>
<evidence type="ECO:0000256" key="1">
    <source>
        <dbReference type="ARBA" id="ARBA00004141"/>
    </source>
</evidence>
<feature type="repeat" description="Solcar" evidence="9">
    <location>
        <begin position="260"/>
        <end position="343"/>
    </location>
</feature>
<evidence type="ECO:0000256" key="9">
    <source>
        <dbReference type="PROSITE-ProRule" id="PRU00282"/>
    </source>
</evidence>